<dbReference type="Proteomes" id="UP001197974">
    <property type="component" value="Chromosome"/>
</dbReference>
<dbReference type="InterPro" id="IPR003439">
    <property type="entry name" value="ABC_transporter-like_ATP-bd"/>
</dbReference>
<feature type="domain" description="ABC transporter" evidence="4">
    <location>
        <begin position="2"/>
        <end position="227"/>
    </location>
</feature>
<dbReference type="EMBL" id="CP129013">
    <property type="protein sequence ID" value="WLR43071.1"/>
    <property type="molecule type" value="Genomic_DNA"/>
</dbReference>
<organism evidence="5 6">
    <name type="scientific">Bacillus carboniphilus</name>
    <dbReference type="NCBI Taxonomy" id="86663"/>
    <lineage>
        <taxon>Bacteria</taxon>
        <taxon>Bacillati</taxon>
        <taxon>Bacillota</taxon>
        <taxon>Bacilli</taxon>
        <taxon>Bacillales</taxon>
        <taxon>Bacillaceae</taxon>
        <taxon>Bacillus</taxon>
    </lineage>
</organism>
<dbReference type="InterPro" id="IPR027417">
    <property type="entry name" value="P-loop_NTPase"/>
</dbReference>
<evidence type="ECO:0000259" key="4">
    <source>
        <dbReference type="PROSITE" id="PS50893"/>
    </source>
</evidence>
<keyword evidence="2" id="KW-0547">Nucleotide-binding</keyword>
<dbReference type="SUPFAM" id="SSF52540">
    <property type="entry name" value="P-loop containing nucleoside triphosphate hydrolases"/>
    <property type="match status" value="1"/>
</dbReference>
<keyword evidence="3 5" id="KW-0067">ATP-binding</keyword>
<proteinExistence type="predicted"/>
<keyword evidence="6" id="KW-1185">Reference proteome</keyword>
<dbReference type="PROSITE" id="PS50893">
    <property type="entry name" value="ABC_TRANSPORTER_2"/>
    <property type="match status" value="1"/>
</dbReference>
<keyword evidence="1" id="KW-0813">Transport</keyword>
<protein>
    <submittedName>
        <fullName evidence="5">ABC transporter ATP-binding protein</fullName>
    </submittedName>
</protein>
<evidence type="ECO:0000313" key="5">
    <source>
        <dbReference type="EMBL" id="WLR43071.1"/>
    </source>
</evidence>
<dbReference type="Pfam" id="PF00005">
    <property type="entry name" value="ABC_tran"/>
    <property type="match status" value="1"/>
</dbReference>
<sequence>MIKCRNLVKTYGSNKILNNLSFTIEGNKITGIIGRNGVGKTTLLNIIAGHIKETSGDINVFSEKPFNSLTVSANTIFVDENMTFPKTIPLGEVFDWGKRFYPNWNHSLSNRLLDYFSFNSKQYHHQLSKGKTSTFNLIFGLASRCPLTILDEPMTGMDESVRKDMYQVMVKDFIAFPRTILISSHHLDEIDNLIEDVLLLKKGQVLLHQPISELTEWAGGIKGPSEKVKEFLSGKEILFEKELGKNTLYAVVKNNQTLQLNLDSSLEISSVKTSDLCVYLTNETKGGIDDVFSNN</sequence>
<dbReference type="InterPro" id="IPR051782">
    <property type="entry name" value="ABC_Transporter_VariousFunc"/>
</dbReference>
<name>A0ABY9JUI3_9BACI</name>
<accession>A0ABY9JUI3</accession>
<evidence type="ECO:0000313" key="6">
    <source>
        <dbReference type="Proteomes" id="UP001197974"/>
    </source>
</evidence>
<evidence type="ECO:0000256" key="2">
    <source>
        <dbReference type="ARBA" id="ARBA00022741"/>
    </source>
</evidence>
<evidence type="ECO:0000256" key="1">
    <source>
        <dbReference type="ARBA" id="ARBA00022448"/>
    </source>
</evidence>
<dbReference type="InterPro" id="IPR003593">
    <property type="entry name" value="AAA+_ATPase"/>
</dbReference>
<dbReference type="SMART" id="SM00382">
    <property type="entry name" value="AAA"/>
    <property type="match status" value="1"/>
</dbReference>
<gene>
    <name evidence="5" type="ORF">LC087_02320</name>
</gene>
<dbReference type="Gene3D" id="3.40.50.300">
    <property type="entry name" value="P-loop containing nucleotide triphosphate hydrolases"/>
    <property type="match status" value="1"/>
</dbReference>
<dbReference type="PANTHER" id="PTHR42939">
    <property type="entry name" value="ABC TRANSPORTER ATP-BINDING PROTEIN ALBC-RELATED"/>
    <property type="match status" value="1"/>
</dbReference>
<reference evidence="5 6" key="1">
    <citation type="submission" date="2023-06" db="EMBL/GenBank/DDBJ databases">
        <title>Five Gram-positive bacteria isolated from mangrove sediments in Shenzhen, Guangdong, China.</title>
        <authorList>
            <person name="Yu S."/>
            <person name="Zheng W."/>
            <person name="Huang Y."/>
        </authorList>
    </citation>
    <scope>NUCLEOTIDE SEQUENCE [LARGE SCALE GENOMIC DNA]</scope>
    <source>
        <strain evidence="5 6">SaN35-3</strain>
    </source>
</reference>
<dbReference type="RefSeq" id="WP_226538889.1">
    <property type="nucleotide sequence ID" value="NZ_CP129013.1"/>
</dbReference>
<dbReference type="GO" id="GO:0005524">
    <property type="term" value="F:ATP binding"/>
    <property type="evidence" value="ECO:0007669"/>
    <property type="project" value="UniProtKB-KW"/>
</dbReference>
<dbReference type="PANTHER" id="PTHR42939:SF1">
    <property type="entry name" value="ABC TRANSPORTER ATP-BINDING PROTEIN ALBC-RELATED"/>
    <property type="match status" value="1"/>
</dbReference>
<evidence type="ECO:0000256" key="3">
    <source>
        <dbReference type="ARBA" id="ARBA00022840"/>
    </source>
</evidence>